<dbReference type="Proteomes" id="UP001157502">
    <property type="component" value="Chromosome 15"/>
</dbReference>
<evidence type="ECO:0000313" key="2">
    <source>
        <dbReference type="Proteomes" id="UP001157502"/>
    </source>
</evidence>
<proteinExistence type="predicted"/>
<organism evidence="1 2">
    <name type="scientific">Dallia pectoralis</name>
    <name type="common">Alaska blackfish</name>
    <dbReference type="NCBI Taxonomy" id="75939"/>
    <lineage>
        <taxon>Eukaryota</taxon>
        <taxon>Metazoa</taxon>
        <taxon>Chordata</taxon>
        <taxon>Craniata</taxon>
        <taxon>Vertebrata</taxon>
        <taxon>Euteleostomi</taxon>
        <taxon>Actinopterygii</taxon>
        <taxon>Neopterygii</taxon>
        <taxon>Teleostei</taxon>
        <taxon>Protacanthopterygii</taxon>
        <taxon>Esociformes</taxon>
        <taxon>Umbridae</taxon>
        <taxon>Dallia</taxon>
    </lineage>
</organism>
<gene>
    <name evidence="1" type="ORF">DPEC_G00181820</name>
</gene>
<accession>A0ACC2GAM2</accession>
<sequence length="134" mass="14653">MAAPCVQRHQLKQPIYRTAANLSDALHFNLRACKRYLVRAELGFGAETRHPAISPRSNLPTATPGKMQPRPNPFTSAETAKRGRTSRGVSGKNTDLLVAAKGYRPSSCIYCVPHHLSACRDAVINLRDVDGVES</sequence>
<reference evidence="1" key="1">
    <citation type="submission" date="2021-05" db="EMBL/GenBank/DDBJ databases">
        <authorList>
            <person name="Pan Q."/>
            <person name="Jouanno E."/>
            <person name="Zahm M."/>
            <person name="Klopp C."/>
            <person name="Cabau C."/>
            <person name="Louis A."/>
            <person name="Berthelot C."/>
            <person name="Parey E."/>
            <person name="Roest Crollius H."/>
            <person name="Montfort J."/>
            <person name="Robinson-Rechavi M."/>
            <person name="Bouchez O."/>
            <person name="Lampietro C."/>
            <person name="Lopez Roques C."/>
            <person name="Donnadieu C."/>
            <person name="Postlethwait J."/>
            <person name="Bobe J."/>
            <person name="Dillon D."/>
            <person name="Chandos A."/>
            <person name="von Hippel F."/>
            <person name="Guiguen Y."/>
        </authorList>
    </citation>
    <scope>NUCLEOTIDE SEQUENCE</scope>
    <source>
        <strain evidence="1">YG-Jan2019</strain>
    </source>
</reference>
<dbReference type="EMBL" id="CM055742">
    <property type="protein sequence ID" value="KAJ8000576.1"/>
    <property type="molecule type" value="Genomic_DNA"/>
</dbReference>
<keyword evidence="2" id="KW-1185">Reference proteome</keyword>
<evidence type="ECO:0000313" key="1">
    <source>
        <dbReference type="EMBL" id="KAJ8000576.1"/>
    </source>
</evidence>
<comment type="caution">
    <text evidence="1">The sequence shown here is derived from an EMBL/GenBank/DDBJ whole genome shotgun (WGS) entry which is preliminary data.</text>
</comment>
<protein>
    <submittedName>
        <fullName evidence="1">Uncharacterized protein</fullName>
    </submittedName>
</protein>
<name>A0ACC2GAM2_DALPE</name>